<reference evidence="2" key="1">
    <citation type="submission" date="2016-10" db="EMBL/GenBank/DDBJ databases">
        <authorList>
            <person name="Varghese N."/>
            <person name="Submissions S."/>
        </authorList>
    </citation>
    <scope>NUCLEOTIDE SEQUENCE [LARGE SCALE GENOMIC DNA]</scope>
    <source>
        <strain evidence="2">KHC7</strain>
    </source>
</reference>
<organism evidence="1 2">
    <name type="scientific">Desulfovibrio legallii</name>
    <dbReference type="NCBI Taxonomy" id="571438"/>
    <lineage>
        <taxon>Bacteria</taxon>
        <taxon>Pseudomonadati</taxon>
        <taxon>Thermodesulfobacteriota</taxon>
        <taxon>Desulfovibrionia</taxon>
        <taxon>Desulfovibrionales</taxon>
        <taxon>Desulfovibrionaceae</taxon>
        <taxon>Desulfovibrio</taxon>
    </lineage>
</organism>
<gene>
    <name evidence="1" type="ORF">SAMN05192586_12523</name>
</gene>
<sequence>MNSAEQRSIREFEEKAKELVSLMYAMTEAELEKVRVPDLSNPSTRKHKALIVAALTVDKAIMAFIATFEL</sequence>
<name>A0A1G7R0M6_9BACT</name>
<accession>A0A1G7R0M6</accession>
<dbReference type="RefSeq" id="WP_092155306.1">
    <property type="nucleotide sequence ID" value="NZ_FNBX01000025.1"/>
</dbReference>
<dbReference type="AlphaFoldDB" id="A0A1G7R0M6"/>
<protein>
    <submittedName>
        <fullName evidence="1">Uncharacterized protein</fullName>
    </submittedName>
</protein>
<dbReference type="Proteomes" id="UP000199355">
    <property type="component" value="Unassembled WGS sequence"/>
</dbReference>
<proteinExistence type="predicted"/>
<keyword evidence="2" id="KW-1185">Reference proteome</keyword>
<dbReference type="EMBL" id="FNBX01000025">
    <property type="protein sequence ID" value="SDG03689.1"/>
    <property type="molecule type" value="Genomic_DNA"/>
</dbReference>
<evidence type="ECO:0000313" key="1">
    <source>
        <dbReference type="EMBL" id="SDG03689.1"/>
    </source>
</evidence>
<evidence type="ECO:0000313" key="2">
    <source>
        <dbReference type="Proteomes" id="UP000199355"/>
    </source>
</evidence>